<dbReference type="InterPro" id="IPR011333">
    <property type="entry name" value="SKP1/BTB/POZ_sf"/>
</dbReference>
<dbReference type="Pfam" id="PF07534">
    <property type="entry name" value="TLD"/>
    <property type="match status" value="1"/>
</dbReference>
<evidence type="ECO:0000313" key="3">
    <source>
        <dbReference type="Proteomes" id="UP000664859"/>
    </source>
</evidence>
<dbReference type="SUPFAM" id="SSF54695">
    <property type="entry name" value="POZ domain"/>
    <property type="match status" value="1"/>
</dbReference>
<evidence type="ECO:0000259" key="1">
    <source>
        <dbReference type="Pfam" id="PF07534"/>
    </source>
</evidence>
<gene>
    <name evidence="2" type="ORF">JKP88DRAFT_171361</name>
</gene>
<organism evidence="2 3">
    <name type="scientific">Tribonema minus</name>
    <dbReference type="NCBI Taxonomy" id="303371"/>
    <lineage>
        <taxon>Eukaryota</taxon>
        <taxon>Sar</taxon>
        <taxon>Stramenopiles</taxon>
        <taxon>Ochrophyta</taxon>
        <taxon>PX clade</taxon>
        <taxon>Xanthophyceae</taxon>
        <taxon>Tribonematales</taxon>
        <taxon>Tribonemataceae</taxon>
        <taxon>Tribonema</taxon>
    </lineage>
</organism>
<feature type="domain" description="TLDc" evidence="1">
    <location>
        <begin position="141"/>
        <end position="283"/>
    </location>
</feature>
<dbReference type="Gene3D" id="3.30.710.10">
    <property type="entry name" value="Potassium Channel Kv1.1, Chain A"/>
    <property type="match status" value="1"/>
</dbReference>
<name>A0A835YMH1_9STRA</name>
<sequence>LMQDYKPTEVLTLNIGGAKLRLKRSALTHIEDSKLAWMFSGRWDHVLPRDHLGRIFLDLDINWFRPITDFLSELSQSAAADEAYLPIMQRSDDDRLGLQACVELFGLCDSIPAQGLAGMPQHIASVARLGQESGLKIGWSAPWQLLYQASVNGAKAREFHSWCDGKPHTLCLAMDNEGNILGGFTSVPWESSGTYKRDPAAFLFFKGVESPATQRYSQTGNSPQWAVIHNSGYGPAFGGGRDFAFTFSRQPEGGMTYSSSANTYQPMPINGTSGTVSDLFVWQVPQIGGSAPFNYSSDSTPPLELRADMSSLTGPATSLSFHFGLWLKEQLDAYDSELQAIERQAKLFAAEKAFMQQLAPEDIDSRKRAWLEKVGTYVRVHSVLTSRASAPPSPLRGVHNGIVYMACWGGGQLCTMREMFKQFGRSMLANKYASDVWARNIRAAALDEDGCIVENHHHECFQKLVNVMRLRAIVRRPAFSGTVGSSKPAPMPAHLAPAMTKMLEYLMINHEQCFNALDAPV</sequence>
<dbReference type="Proteomes" id="UP000664859">
    <property type="component" value="Unassembled WGS sequence"/>
</dbReference>
<reference evidence="2" key="1">
    <citation type="submission" date="2021-02" db="EMBL/GenBank/DDBJ databases">
        <title>First Annotated Genome of the Yellow-green Alga Tribonema minus.</title>
        <authorList>
            <person name="Mahan K.M."/>
        </authorList>
    </citation>
    <scope>NUCLEOTIDE SEQUENCE</scope>
    <source>
        <strain evidence="2">UTEX B ZZ1240</strain>
    </source>
</reference>
<keyword evidence="3" id="KW-1185">Reference proteome</keyword>
<comment type="caution">
    <text evidence="2">The sequence shown here is derived from an EMBL/GenBank/DDBJ whole genome shotgun (WGS) entry which is preliminary data.</text>
</comment>
<dbReference type="EMBL" id="JAFCMP010000538">
    <property type="protein sequence ID" value="KAG5176315.1"/>
    <property type="molecule type" value="Genomic_DNA"/>
</dbReference>
<accession>A0A835YMH1</accession>
<dbReference type="AlphaFoldDB" id="A0A835YMH1"/>
<protein>
    <recommendedName>
        <fullName evidence="1">TLDc domain-containing protein</fullName>
    </recommendedName>
</protein>
<feature type="non-terminal residue" evidence="2">
    <location>
        <position position="1"/>
    </location>
</feature>
<dbReference type="InterPro" id="IPR006571">
    <property type="entry name" value="TLDc_dom"/>
</dbReference>
<evidence type="ECO:0000313" key="2">
    <source>
        <dbReference type="EMBL" id="KAG5176315.1"/>
    </source>
</evidence>
<dbReference type="OrthoDB" id="27341at2759"/>
<proteinExistence type="predicted"/>